<protein>
    <submittedName>
        <fullName evidence="2">Helix-turn-helix domain-containing protein</fullName>
    </submittedName>
</protein>
<keyword evidence="3" id="KW-1185">Reference proteome</keyword>
<dbReference type="InterPro" id="IPR041657">
    <property type="entry name" value="HTH_17"/>
</dbReference>
<dbReference type="RefSeq" id="WP_219353693.1">
    <property type="nucleotide sequence ID" value="NZ_CP080034.1"/>
</dbReference>
<evidence type="ECO:0000313" key="3">
    <source>
        <dbReference type="Proteomes" id="UP000824334"/>
    </source>
</evidence>
<sequence>MSAANDNKLAFSVKEAGEALGVGRSTIFELLADGRLTRVKIGAKTVIPRSSLLALLGETPDAA</sequence>
<gene>
    <name evidence="2" type="ORF">KWG56_03225</name>
</gene>
<accession>A0ABX8TIF5</accession>
<name>A0ABX8TIF5_9CAUL</name>
<feature type="domain" description="Helix-turn-helix" evidence="1">
    <location>
        <begin position="11"/>
        <end position="56"/>
    </location>
</feature>
<dbReference type="GeneID" id="94374261"/>
<dbReference type="Pfam" id="PF12728">
    <property type="entry name" value="HTH_17"/>
    <property type="match status" value="1"/>
</dbReference>
<organism evidence="2 3">
    <name type="scientific">Brevundimonas nasdae</name>
    <dbReference type="NCBI Taxonomy" id="172043"/>
    <lineage>
        <taxon>Bacteria</taxon>
        <taxon>Pseudomonadati</taxon>
        <taxon>Pseudomonadota</taxon>
        <taxon>Alphaproteobacteria</taxon>
        <taxon>Caulobacterales</taxon>
        <taxon>Caulobacteraceae</taxon>
        <taxon>Brevundimonas</taxon>
    </lineage>
</organism>
<dbReference type="InterPro" id="IPR010093">
    <property type="entry name" value="SinI_DNA-bd"/>
</dbReference>
<evidence type="ECO:0000313" key="2">
    <source>
        <dbReference type="EMBL" id="QYC11036.1"/>
    </source>
</evidence>
<dbReference type="NCBIfam" id="TIGR01764">
    <property type="entry name" value="excise"/>
    <property type="match status" value="1"/>
</dbReference>
<reference evidence="2 3" key="1">
    <citation type="submission" date="2021-07" db="EMBL/GenBank/DDBJ databases">
        <title>Isolation and characterization of bacteria from a gold mining with a capacity of golden bioaccumulation.</title>
        <authorList>
            <person name="Yang X.J."/>
        </authorList>
    </citation>
    <scope>NUCLEOTIDE SEQUENCE [LARGE SCALE GENOMIC DNA]</scope>
    <source>
        <strain evidence="2 3">Au29</strain>
    </source>
</reference>
<dbReference type="Proteomes" id="UP000824334">
    <property type="component" value="Chromosome"/>
</dbReference>
<proteinExistence type="predicted"/>
<dbReference type="EMBL" id="CP080034">
    <property type="protein sequence ID" value="QYC11036.1"/>
    <property type="molecule type" value="Genomic_DNA"/>
</dbReference>
<evidence type="ECO:0000259" key="1">
    <source>
        <dbReference type="Pfam" id="PF12728"/>
    </source>
</evidence>